<dbReference type="EMBL" id="MCBQ01008412">
    <property type="protein sequence ID" value="RKF75556.1"/>
    <property type="molecule type" value="Genomic_DNA"/>
</dbReference>
<comment type="caution">
    <text evidence="1">The sequence shown here is derived from an EMBL/GenBank/DDBJ whole genome shotgun (WGS) entry which is preliminary data.</text>
</comment>
<sequence length="84" mass="9502">MPPRMCVCDPHQSSTNILINGVYYAQTYYSLLPSRLERPRGRTATKKNEEGCQANQAAIEEARGHCRSCAGAEHNRRICREAYT</sequence>
<gene>
    <name evidence="1" type="ORF">GcM3_084017</name>
</gene>
<proteinExistence type="predicted"/>
<organism evidence="1 2">
    <name type="scientific">Golovinomyces cichoracearum</name>
    <dbReference type="NCBI Taxonomy" id="62708"/>
    <lineage>
        <taxon>Eukaryota</taxon>
        <taxon>Fungi</taxon>
        <taxon>Dikarya</taxon>
        <taxon>Ascomycota</taxon>
        <taxon>Pezizomycotina</taxon>
        <taxon>Leotiomycetes</taxon>
        <taxon>Erysiphales</taxon>
        <taxon>Erysiphaceae</taxon>
        <taxon>Golovinomyces</taxon>
    </lineage>
</organism>
<keyword evidence="2" id="KW-1185">Reference proteome</keyword>
<dbReference type="AlphaFoldDB" id="A0A420ILX7"/>
<reference evidence="1 2" key="1">
    <citation type="journal article" date="2018" name="BMC Genomics">
        <title>Comparative genome analyses reveal sequence features reflecting distinct modes of host-adaptation between dicot and monocot powdery mildew.</title>
        <authorList>
            <person name="Wu Y."/>
            <person name="Ma X."/>
            <person name="Pan Z."/>
            <person name="Kale S.D."/>
            <person name="Song Y."/>
            <person name="King H."/>
            <person name="Zhang Q."/>
            <person name="Presley C."/>
            <person name="Deng X."/>
            <person name="Wei C.I."/>
            <person name="Xiao S."/>
        </authorList>
    </citation>
    <scope>NUCLEOTIDE SEQUENCE [LARGE SCALE GENOMIC DNA]</scope>
    <source>
        <strain evidence="1">UMSG3</strain>
    </source>
</reference>
<name>A0A420ILX7_9PEZI</name>
<dbReference type="Proteomes" id="UP000283383">
    <property type="component" value="Unassembled WGS sequence"/>
</dbReference>
<evidence type="ECO:0000313" key="1">
    <source>
        <dbReference type="EMBL" id="RKF75556.1"/>
    </source>
</evidence>
<evidence type="ECO:0000313" key="2">
    <source>
        <dbReference type="Proteomes" id="UP000283383"/>
    </source>
</evidence>
<accession>A0A420ILX7</accession>
<protein>
    <submittedName>
        <fullName evidence="1">Uncharacterized protein</fullName>
    </submittedName>
</protein>